<keyword evidence="1" id="KW-0175">Coiled coil</keyword>
<evidence type="ECO:0008006" key="4">
    <source>
        <dbReference type="Google" id="ProtNLM"/>
    </source>
</evidence>
<dbReference type="Proteomes" id="UP001519272">
    <property type="component" value="Unassembled WGS sequence"/>
</dbReference>
<proteinExistence type="predicted"/>
<name>A0ABS4FXH8_9BACL</name>
<organism evidence="2 3">
    <name type="scientific">Paenibacillus turicensis</name>
    <dbReference type="NCBI Taxonomy" id="160487"/>
    <lineage>
        <taxon>Bacteria</taxon>
        <taxon>Bacillati</taxon>
        <taxon>Bacillota</taxon>
        <taxon>Bacilli</taxon>
        <taxon>Bacillales</taxon>
        <taxon>Paenibacillaceae</taxon>
        <taxon>Paenibacillus</taxon>
    </lineage>
</organism>
<accession>A0ABS4FXH8</accession>
<evidence type="ECO:0000313" key="2">
    <source>
        <dbReference type="EMBL" id="MBP1907225.1"/>
    </source>
</evidence>
<protein>
    <recommendedName>
        <fullName evidence="4">Flagellar protein FliT</fullName>
    </recommendedName>
</protein>
<feature type="coiled-coil region" evidence="1">
    <location>
        <begin position="65"/>
        <end position="92"/>
    </location>
</feature>
<evidence type="ECO:0000313" key="3">
    <source>
        <dbReference type="Proteomes" id="UP001519272"/>
    </source>
</evidence>
<evidence type="ECO:0000256" key="1">
    <source>
        <dbReference type="SAM" id="Coils"/>
    </source>
</evidence>
<keyword evidence="3" id="KW-1185">Reference proteome</keyword>
<dbReference type="RefSeq" id="WP_210090805.1">
    <property type="nucleotide sequence ID" value="NZ_JAGGKG010000023.1"/>
</dbReference>
<dbReference type="EMBL" id="JAGGKG010000023">
    <property type="protein sequence ID" value="MBP1907225.1"/>
    <property type="molecule type" value="Genomic_DNA"/>
</dbReference>
<reference evidence="2 3" key="1">
    <citation type="submission" date="2021-03" db="EMBL/GenBank/DDBJ databases">
        <title>Genomic Encyclopedia of Type Strains, Phase IV (KMG-IV): sequencing the most valuable type-strain genomes for metagenomic binning, comparative biology and taxonomic classification.</title>
        <authorList>
            <person name="Goeker M."/>
        </authorList>
    </citation>
    <scope>NUCLEOTIDE SEQUENCE [LARGE SCALE GENOMIC DNA]</scope>
    <source>
        <strain evidence="2 3">DSM 14349</strain>
    </source>
</reference>
<gene>
    <name evidence="2" type="ORF">J2Z32_003900</name>
</gene>
<comment type="caution">
    <text evidence="2">The sequence shown here is derived from an EMBL/GenBank/DDBJ whole genome shotgun (WGS) entry which is preliminary data.</text>
</comment>
<sequence length="111" mass="13126">MDELIQQLDNLDQKMVENSESASHEDWTIFINDREQIINEIIACEAVNHLTSEQKVKLTKIQFREEQLRLTMEQQKKEAAEWLRNRGQAKVQRNAYETAYASDSIIMDQRN</sequence>